<reference evidence="2" key="1">
    <citation type="submission" date="2018-06" db="EMBL/GenBank/DDBJ databases">
        <authorList>
            <person name="Zhirakovskaya E."/>
        </authorList>
    </citation>
    <scope>NUCLEOTIDE SEQUENCE</scope>
</reference>
<keyword evidence="1" id="KW-0472">Membrane</keyword>
<dbReference type="AlphaFoldDB" id="A0A3B0YDG9"/>
<dbReference type="EMBL" id="UOFN01000032">
    <property type="protein sequence ID" value="VAW74293.1"/>
    <property type="molecule type" value="Genomic_DNA"/>
</dbReference>
<name>A0A3B0YDG9_9ZZZZ</name>
<accession>A0A3B0YDG9</accession>
<organism evidence="2">
    <name type="scientific">hydrothermal vent metagenome</name>
    <dbReference type="NCBI Taxonomy" id="652676"/>
    <lineage>
        <taxon>unclassified sequences</taxon>
        <taxon>metagenomes</taxon>
        <taxon>ecological metagenomes</taxon>
    </lineage>
</organism>
<evidence type="ECO:0008006" key="3">
    <source>
        <dbReference type="Google" id="ProtNLM"/>
    </source>
</evidence>
<gene>
    <name evidence="2" type="ORF">MNBD_GAMMA15-2444</name>
</gene>
<keyword evidence="1" id="KW-1133">Transmembrane helix</keyword>
<feature type="non-terminal residue" evidence="2">
    <location>
        <position position="134"/>
    </location>
</feature>
<keyword evidence="1" id="KW-0812">Transmembrane</keyword>
<evidence type="ECO:0000256" key="1">
    <source>
        <dbReference type="SAM" id="Phobius"/>
    </source>
</evidence>
<feature type="transmembrane region" description="Helical" evidence="1">
    <location>
        <begin position="30"/>
        <end position="61"/>
    </location>
</feature>
<sequence>MNTVFWILSGIAVIWALAYARASLAVTTLFAAAVLVLYFFTSPISPLAIAFISLTFILVTLPLNLPILRLRWISAPVLRTFKRIMPHVSQTEREALEAGSVWWDGELFSGKPHWKTLLDLAPGTLSKEEQEFLD</sequence>
<proteinExistence type="predicted"/>
<evidence type="ECO:0000313" key="2">
    <source>
        <dbReference type="EMBL" id="VAW74293.1"/>
    </source>
</evidence>
<protein>
    <recommendedName>
        <fullName evidence="3">Acyl-CoA dehydrogenase</fullName>
    </recommendedName>
</protein>